<accession>A0A0F9C1P5</accession>
<organism evidence="3">
    <name type="scientific">marine sediment metagenome</name>
    <dbReference type="NCBI Taxonomy" id="412755"/>
    <lineage>
        <taxon>unclassified sequences</taxon>
        <taxon>metagenomes</taxon>
        <taxon>ecological metagenomes</taxon>
    </lineage>
</organism>
<protein>
    <recommendedName>
        <fullName evidence="2">Homing endonuclease LAGLIDADG domain-containing protein</fullName>
    </recommendedName>
</protein>
<sequence length="173" mass="19925">HLASVAWCALTLMEYEETHPEYDDRPTMFNAQDLAWVAGFYDGEGSVNGGKRETKKGGKTYSYQKLSIGQNNPELLYKIREILGCGKVYGPYKDKRFKPVRAQWFFQTQDRDECTTILKLIWPWLGSKKKQQALKILPELDDRSLKEVGWEDNEPLDYGESPKGDKNAEIQTP</sequence>
<evidence type="ECO:0000313" key="3">
    <source>
        <dbReference type="EMBL" id="KKL28130.1"/>
    </source>
</evidence>
<feature type="non-terminal residue" evidence="3">
    <location>
        <position position="1"/>
    </location>
</feature>
<reference evidence="3" key="1">
    <citation type="journal article" date="2015" name="Nature">
        <title>Complex archaea that bridge the gap between prokaryotes and eukaryotes.</title>
        <authorList>
            <person name="Spang A."/>
            <person name="Saw J.H."/>
            <person name="Jorgensen S.L."/>
            <person name="Zaremba-Niedzwiedzka K."/>
            <person name="Martijn J."/>
            <person name="Lind A.E."/>
            <person name="van Eijk R."/>
            <person name="Schleper C."/>
            <person name="Guy L."/>
            <person name="Ettema T.J."/>
        </authorList>
    </citation>
    <scope>NUCLEOTIDE SEQUENCE</scope>
</reference>
<dbReference type="GO" id="GO:0004519">
    <property type="term" value="F:endonuclease activity"/>
    <property type="evidence" value="ECO:0007669"/>
    <property type="project" value="InterPro"/>
</dbReference>
<feature type="region of interest" description="Disordered" evidence="1">
    <location>
        <begin position="151"/>
        <end position="173"/>
    </location>
</feature>
<gene>
    <name evidence="3" type="ORF">LCGC14_2378190</name>
</gene>
<dbReference type="AlphaFoldDB" id="A0A0F9C1P5"/>
<dbReference type="InterPro" id="IPR027434">
    <property type="entry name" value="Homing_endonucl"/>
</dbReference>
<feature type="domain" description="Homing endonuclease LAGLIDADG" evidence="2">
    <location>
        <begin position="38"/>
        <end position="95"/>
    </location>
</feature>
<dbReference type="EMBL" id="LAZR01035205">
    <property type="protein sequence ID" value="KKL28130.1"/>
    <property type="molecule type" value="Genomic_DNA"/>
</dbReference>
<comment type="caution">
    <text evidence="3">The sequence shown here is derived from an EMBL/GenBank/DDBJ whole genome shotgun (WGS) entry which is preliminary data.</text>
</comment>
<dbReference type="Gene3D" id="3.10.28.10">
    <property type="entry name" value="Homing endonucleases"/>
    <property type="match status" value="1"/>
</dbReference>
<evidence type="ECO:0000259" key="2">
    <source>
        <dbReference type="Pfam" id="PF00961"/>
    </source>
</evidence>
<dbReference type="InterPro" id="IPR004860">
    <property type="entry name" value="LAGLIDADG_dom"/>
</dbReference>
<dbReference type="SUPFAM" id="SSF55608">
    <property type="entry name" value="Homing endonucleases"/>
    <property type="match status" value="1"/>
</dbReference>
<feature type="compositionally biased region" description="Basic and acidic residues" evidence="1">
    <location>
        <begin position="160"/>
        <end position="173"/>
    </location>
</feature>
<name>A0A0F9C1P5_9ZZZZ</name>
<proteinExistence type="predicted"/>
<evidence type="ECO:0000256" key="1">
    <source>
        <dbReference type="SAM" id="MobiDB-lite"/>
    </source>
</evidence>
<dbReference type="Pfam" id="PF00961">
    <property type="entry name" value="LAGLIDADG_1"/>
    <property type="match status" value="1"/>
</dbReference>